<keyword evidence="18" id="KW-0670">Pyruvate</keyword>
<dbReference type="Gene3D" id="3.20.20.60">
    <property type="entry name" value="Phosphoenolpyruvate-binding domains"/>
    <property type="match status" value="1"/>
</dbReference>
<dbReference type="GO" id="GO:0016301">
    <property type="term" value="F:kinase activity"/>
    <property type="evidence" value="ECO:0007669"/>
    <property type="project" value="UniProtKB-UniRule"/>
</dbReference>
<evidence type="ECO:0000256" key="5">
    <source>
        <dbReference type="ARBA" id="ARBA00022679"/>
    </source>
</evidence>
<feature type="active site" description="Tele-phosphohistidine intermediate" evidence="12">
    <location>
        <position position="448"/>
    </location>
</feature>
<dbReference type="AlphaFoldDB" id="A0A8J3UI06"/>
<feature type="binding site" evidence="14">
    <location>
        <position position="747"/>
    </location>
    <ligand>
        <name>Mg(2+)</name>
        <dbReference type="ChEBI" id="CHEBI:18420"/>
    </ligand>
</feature>
<feature type="domain" description="PEP-utilising enzyme C-terminal" evidence="17">
    <location>
        <begin position="526"/>
        <end position="869"/>
    </location>
</feature>
<keyword evidence="10 14" id="KW-0460">Magnesium</keyword>
<dbReference type="Gene3D" id="3.30.470.20">
    <property type="entry name" value="ATP-grasp fold, B domain"/>
    <property type="match status" value="1"/>
</dbReference>
<feature type="domain" description="PEP-utilising enzyme mobile" evidence="15">
    <location>
        <begin position="415"/>
        <end position="497"/>
    </location>
</feature>
<dbReference type="EC" id="2.7.9.1" evidence="3 11"/>
<feature type="active site" description="Proton donor" evidence="12">
    <location>
        <position position="834"/>
    </location>
</feature>
<dbReference type="InterPro" id="IPR010121">
    <property type="entry name" value="Pyruvate_phosphate_dikinase"/>
</dbReference>
<dbReference type="PANTHER" id="PTHR22931">
    <property type="entry name" value="PHOSPHOENOLPYRUVATE DIKINASE-RELATED"/>
    <property type="match status" value="1"/>
</dbReference>
<keyword evidence="19" id="KW-1185">Reference proteome</keyword>
<dbReference type="PANTHER" id="PTHR22931:SF9">
    <property type="entry name" value="PYRUVATE, PHOSPHATE DIKINASE 1, CHLOROPLASTIC"/>
    <property type="match status" value="1"/>
</dbReference>
<evidence type="ECO:0000256" key="13">
    <source>
        <dbReference type="PIRSR" id="PIRSR000853-2"/>
    </source>
</evidence>
<dbReference type="Gene3D" id="1.20.80.30">
    <property type="match status" value="1"/>
</dbReference>
<feature type="binding site" evidence="13">
    <location>
        <position position="747"/>
    </location>
    <ligand>
        <name>substrate</name>
    </ligand>
</feature>
<evidence type="ECO:0000256" key="1">
    <source>
        <dbReference type="ARBA" id="ARBA00001946"/>
    </source>
</evidence>
<evidence type="ECO:0000256" key="6">
    <source>
        <dbReference type="ARBA" id="ARBA00022723"/>
    </source>
</evidence>
<keyword evidence="7" id="KW-0547">Nucleotide-binding</keyword>
<keyword evidence="8" id="KW-0418">Kinase</keyword>
<dbReference type="Gene3D" id="3.50.30.10">
    <property type="entry name" value="Phosphohistidine domain"/>
    <property type="match status" value="1"/>
</dbReference>
<organism evidence="18 19">
    <name type="scientific">Planotetraspora silvatica</name>
    <dbReference type="NCBI Taxonomy" id="234614"/>
    <lineage>
        <taxon>Bacteria</taxon>
        <taxon>Bacillati</taxon>
        <taxon>Actinomycetota</taxon>
        <taxon>Actinomycetes</taxon>
        <taxon>Streptosporangiales</taxon>
        <taxon>Streptosporangiaceae</taxon>
        <taxon>Planotetraspora</taxon>
    </lineage>
</organism>
<dbReference type="Gene3D" id="1.10.189.10">
    <property type="entry name" value="Pyruvate Phosphate Dikinase, domain 2"/>
    <property type="match status" value="1"/>
</dbReference>
<accession>A0A8J3UI06</accession>
<feature type="binding site" evidence="13">
    <location>
        <position position="771"/>
    </location>
    <ligand>
        <name>substrate</name>
    </ligand>
</feature>
<evidence type="ECO:0000256" key="11">
    <source>
        <dbReference type="PIRNR" id="PIRNR000853"/>
    </source>
</evidence>
<dbReference type="Pfam" id="PF01326">
    <property type="entry name" value="PPDK_N"/>
    <property type="match status" value="2"/>
</dbReference>
<reference evidence="18" key="1">
    <citation type="submission" date="2021-01" db="EMBL/GenBank/DDBJ databases">
        <title>Whole genome shotgun sequence of Planotetraspora silvatica NBRC 100141.</title>
        <authorList>
            <person name="Komaki H."/>
            <person name="Tamura T."/>
        </authorList>
    </citation>
    <scope>NUCLEOTIDE SEQUENCE</scope>
    <source>
        <strain evidence="18">NBRC 100141</strain>
    </source>
</reference>
<dbReference type="Pfam" id="PF00391">
    <property type="entry name" value="PEP-utilizers"/>
    <property type="match status" value="1"/>
</dbReference>
<feature type="binding site" evidence="13">
    <location>
        <position position="769"/>
    </location>
    <ligand>
        <name>substrate</name>
    </ligand>
</feature>
<protein>
    <recommendedName>
        <fullName evidence="4 11">Pyruvate, phosphate dikinase</fullName>
        <ecNumber evidence="3 11">2.7.9.1</ecNumber>
    </recommendedName>
</protein>
<proteinExistence type="inferred from homology"/>
<evidence type="ECO:0000256" key="9">
    <source>
        <dbReference type="ARBA" id="ARBA00022840"/>
    </source>
</evidence>
<dbReference type="Gene3D" id="3.30.1490.20">
    <property type="entry name" value="ATP-grasp fold, A domain"/>
    <property type="match status" value="1"/>
</dbReference>
<dbReference type="EMBL" id="BOOQ01000002">
    <property type="protein sequence ID" value="GII44097.1"/>
    <property type="molecule type" value="Genomic_DNA"/>
</dbReference>
<dbReference type="InterPro" id="IPR002192">
    <property type="entry name" value="PPDK_AMP/ATP-bd"/>
</dbReference>
<evidence type="ECO:0000313" key="19">
    <source>
        <dbReference type="Proteomes" id="UP000644610"/>
    </source>
</evidence>
<dbReference type="RefSeq" id="WP_203971321.1">
    <property type="nucleotide sequence ID" value="NZ_BAAAKY010000005.1"/>
</dbReference>
<dbReference type="SUPFAM" id="SSF52009">
    <property type="entry name" value="Phosphohistidine domain"/>
    <property type="match status" value="1"/>
</dbReference>
<dbReference type="GO" id="GO:0050242">
    <property type="term" value="F:pyruvate, phosphate dikinase activity"/>
    <property type="evidence" value="ECO:0007669"/>
    <property type="project" value="UniProtKB-UniRule"/>
</dbReference>
<dbReference type="InterPro" id="IPR015813">
    <property type="entry name" value="Pyrv/PenolPyrv_kinase-like_dom"/>
</dbReference>
<evidence type="ECO:0000256" key="10">
    <source>
        <dbReference type="ARBA" id="ARBA00022842"/>
    </source>
</evidence>
<evidence type="ECO:0000256" key="3">
    <source>
        <dbReference type="ARBA" id="ARBA00011994"/>
    </source>
</evidence>
<gene>
    <name evidence="18" type="ORF">Psi02_05210</name>
</gene>
<feature type="binding site" evidence="13">
    <location>
        <position position="568"/>
    </location>
    <ligand>
        <name>substrate</name>
    </ligand>
</feature>
<comment type="cofactor">
    <cofactor evidence="1 11 14">
        <name>Mg(2+)</name>
        <dbReference type="ChEBI" id="CHEBI:18420"/>
    </cofactor>
</comment>
<evidence type="ECO:0000313" key="18">
    <source>
        <dbReference type="EMBL" id="GII44097.1"/>
    </source>
</evidence>
<feature type="domain" description="Pyruvate phosphate dikinase AMP/ATP-binding" evidence="16">
    <location>
        <begin position="62"/>
        <end position="282"/>
    </location>
</feature>
<feature type="binding site" evidence="13">
    <location>
        <position position="768"/>
    </location>
    <ligand>
        <name>substrate</name>
    </ligand>
</feature>
<keyword evidence="5" id="KW-0808">Transferase</keyword>
<feature type="domain" description="Pyruvate phosphate dikinase AMP/ATP-binding" evidence="16">
    <location>
        <begin position="288"/>
        <end position="343"/>
    </location>
</feature>
<dbReference type="InterPro" id="IPR013815">
    <property type="entry name" value="ATP_grasp_subdomain_1"/>
</dbReference>
<keyword evidence="6 14" id="KW-0479">Metal-binding</keyword>
<dbReference type="NCBIfam" id="NF004531">
    <property type="entry name" value="PRK05878.1"/>
    <property type="match status" value="1"/>
</dbReference>
<evidence type="ECO:0000259" key="17">
    <source>
        <dbReference type="Pfam" id="PF02896"/>
    </source>
</evidence>
<evidence type="ECO:0000256" key="12">
    <source>
        <dbReference type="PIRSR" id="PIRSR000853-1"/>
    </source>
</evidence>
<dbReference type="InterPro" id="IPR018274">
    <property type="entry name" value="PEP_util_AS"/>
</dbReference>
<evidence type="ECO:0000259" key="16">
    <source>
        <dbReference type="Pfam" id="PF01326"/>
    </source>
</evidence>
<dbReference type="PIRSF" id="PIRSF000853">
    <property type="entry name" value="PPDK"/>
    <property type="match status" value="1"/>
</dbReference>
<name>A0A8J3UI06_9ACTN</name>
<comment type="similarity">
    <text evidence="2 11">Belongs to the PEP-utilizing enzyme family.</text>
</comment>
<evidence type="ECO:0000256" key="8">
    <source>
        <dbReference type="ARBA" id="ARBA00022777"/>
    </source>
</evidence>
<feature type="binding site" evidence="13">
    <location>
        <position position="623"/>
    </location>
    <ligand>
        <name>substrate</name>
    </ligand>
</feature>
<feature type="binding site" evidence="14">
    <location>
        <position position="771"/>
    </location>
    <ligand>
        <name>Mg(2+)</name>
        <dbReference type="ChEBI" id="CHEBI:18420"/>
    </ligand>
</feature>
<dbReference type="InterPro" id="IPR000121">
    <property type="entry name" value="PEP_util_C"/>
</dbReference>
<evidence type="ECO:0000256" key="7">
    <source>
        <dbReference type="ARBA" id="ARBA00022741"/>
    </source>
</evidence>
<dbReference type="Pfam" id="PF02896">
    <property type="entry name" value="PEP-utilizers_C"/>
    <property type="match status" value="1"/>
</dbReference>
<dbReference type="GO" id="GO:0005524">
    <property type="term" value="F:ATP binding"/>
    <property type="evidence" value="ECO:0007669"/>
    <property type="project" value="UniProtKB-UniRule"/>
</dbReference>
<comment type="catalytic activity">
    <reaction evidence="11">
        <text>pyruvate + phosphate + ATP = phosphoenolpyruvate + AMP + diphosphate + H(+)</text>
        <dbReference type="Rhea" id="RHEA:10756"/>
        <dbReference type="ChEBI" id="CHEBI:15361"/>
        <dbReference type="ChEBI" id="CHEBI:15378"/>
        <dbReference type="ChEBI" id="CHEBI:30616"/>
        <dbReference type="ChEBI" id="CHEBI:33019"/>
        <dbReference type="ChEBI" id="CHEBI:43474"/>
        <dbReference type="ChEBI" id="CHEBI:58702"/>
        <dbReference type="ChEBI" id="CHEBI:456215"/>
        <dbReference type="EC" id="2.7.9.1"/>
    </reaction>
</comment>
<dbReference type="InterPro" id="IPR008279">
    <property type="entry name" value="PEP-util_enz_mobile_dom"/>
</dbReference>
<dbReference type="Proteomes" id="UP000644610">
    <property type="component" value="Unassembled WGS sequence"/>
</dbReference>
<dbReference type="PROSITE" id="PS00370">
    <property type="entry name" value="PEP_ENZYMES_PHOS_SITE"/>
    <property type="match status" value="1"/>
</dbReference>
<evidence type="ECO:0000256" key="2">
    <source>
        <dbReference type="ARBA" id="ARBA00007837"/>
    </source>
</evidence>
<evidence type="ECO:0000256" key="4">
    <source>
        <dbReference type="ARBA" id="ARBA00020138"/>
    </source>
</evidence>
<dbReference type="SUPFAM" id="SSF56059">
    <property type="entry name" value="Glutathione synthetase ATP-binding domain-like"/>
    <property type="match status" value="1"/>
</dbReference>
<evidence type="ECO:0000259" key="15">
    <source>
        <dbReference type="Pfam" id="PF00391"/>
    </source>
</evidence>
<dbReference type="GO" id="GO:0046872">
    <property type="term" value="F:metal ion binding"/>
    <property type="evidence" value="ECO:0007669"/>
    <property type="project" value="UniProtKB-UniRule"/>
</dbReference>
<feature type="binding site" evidence="13">
    <location>
        <position position="770"/>
    </location>
    <ligand>
        <name>substrate</name>
    </ligand>
</feature>
<sequence length="882" mass="95555">MPKYVYDFTEGNKDLKDLLGGKGANLAEMTNLDLPVPPGFTITTEACRHYLGHGGMPDGLDGEVAAHLADLESRMRKRLGDSDDPLLVSVRSGAKFSMPGMMETVLNIGLNDDSVLGLAKQSGNERFAWDSYRRLIQMFGKTVLDIDGDLFERAIDELKGDREDTDLEAADLQRLVETYKGIVRSQSGRDFPTDPREQMDLAIRAVFDSWNAPRAVLYRRQERIPSGLGTAVNVVAMVFGNLGADSGTGVAFTRDPGSGQRGVYGDYLQNAQGEDVVAGIRNTVPLQELEKIDTAAYHELLEIMATLEGHYRDLCDIEFTVERGKLWMLQTRVGKRTAEAAFRIAIQLVDEGLIGMAEAVTRVTGDQLAQLMFPRFATGEDNRRLTTGMNASPGAAVGKAVFTSARAVELAARGEDVILVRRETNPDDLSGMIAAKGVLTSRGGKTSHAAVVARGMGKTCVCGAEELEVDVSARRFTTPDGTVVEEGDVVSIDGGNGAVYLGEVPVVASPVVEYFEGRRPENELVAAVDRIMAHADSVRALAVRANADTPEDAARARRFGAQGIGLCRTEHMFLGDRRRLVEDLILATTPEERQAALDALEPLQTADFTGLFEAMDGLPVTIRLIDPPLHEFLPDLTDLSVRVALAGDRAGDEARDKDRRLLEAVKRLHEQNPMLGLRGVRLGLAIPGLFAMQVRAIATAAGRTGARHAEIMIPLVGAVQELEIVREEAQAILAEMGVDALIGTMIEVPRAALTAGQIAEAAQFFSFGTNDLTQMTWGFSRDDVESAFFGKYLDLGIFGVSPFESIDRDGVGRLMRIAAEEGRRTRPGLKLGICGEHGGDPDSVHFCHEIGLDYVSCSPFRVPVARLEAGRATLVSSESDTR</sequence>
<dbReference type="NCBIfam" id="TIGR01828">
    <property type="entry name" value="pyru_phos_dikin"/>
    <property type="match status" value="1"/>
</dbReference>
<evidence type="ECO:0000256" key="14">
    <source>
        <dbReference type="PIRSR" id="PIRSR000853-3"/>
    </source>
</evidence>
<keyword evidence="9" id="KW-0067">ATP-binding</keyword>
<dbReference type="InterPro" id="IPR040442">
    <property type="entry name" value="Pyrv_kinase-like_dom_sf"/>
</dbReference>
<dbReference type="SUPFAM" id="SSF51621">
    <property type="entry name" value="Phosphoenolpyruvate/pyruvate domain"/>
    <property type="match status" value="1"/>
</dbReference>
<comment type="caution">
    <text evidence="18">The sequence shown here is derived from an EMBL/GenBank/DDBJ whole genome shotgun (WGS) entry which is preliminary data.</text>
</comment>
<dbReference type="InterPro" id="IPR036637">
    <property type="entry name" value="Phosphohistidine_dom_sf"/>
</dbReference>